<dbReference type="Gene3D" id="2.40.100.10">
    <property type="entry name" value="Cyclophilin-like"/>
    <property type="match status" value="1"/>
</dbReference>
<dbReference type="GO" id="GO:0006457">
    <property type="term" value="P:protein folding"/>
    <property type="evidence" value="ECO:0007669"/>
    <property type="project" value="InterPro"/>
</dbReference>
<dbReference type="FunFam" id="2.40.100.10:FF:000014">
    <property type="entry name" value="Peptidyl-prolyl cis-trans isomerase cyp65"/>
    <property type="match status" value="1"/>
</dbReference>
<accession>A0AAN7U3U5</accession>
<evidence type="ECO:0000256" key="8">
    <source>
        <dbReference type="ARBA" id="ARBA00023110"/>
    </source>
</evidence>
<dbReference type="Proteomes" id="UP001344447">
    <property type="component" value="Unassembled WGS sequence"/>
</dbReference>
<comment type="catalytic activity">
    <reaction evidence="1">
        <text>S-ubiquitinyl-[E2 ubiquitin-conjugating enzyme]-L-cysteine + [acceptor protein]-L-lysine = [E2 ubiquitin-conjugating enzyme]-L-cysteine + N(6)-ubiquitinyl-[acceptor protein]-L-lysine.</text>
        <dbReference type="EC" id="2.3.2.27"/>
    </reaction>
</comment>
<dbReference type="SMART" id="SM00504">
    <property type="entry name" value="Ubox"/>
    <property type="match status" value="1"/>
</dbReference>
<dbReference type="Pfam" id="PF04641">
    <property type="entry name" value="Rtf2"/>
    <property type="match status" value="1"/>
</dbReference>
<evidence type="ECO:0000256" key="5">
    <source>
        <dbReference type="ARBA" id="ARBA00007930"/>
    </source>
</evidence>
<dbReference type="Gene3D" id="3.30.40.10">
    <property type="entry name" value="Zinc/RING finger domain, C3HC4 (zinc finger)"/>
    <property type="match status" value="1"/>
</dbReference>
<dbReference type="PROSITE" id="PS00170">
    <property type="entry name" value="CSA_PPIASE_1"/>
    <property type="match status" value="1"/>
</dbReference>
<keyword evidence="10" id="KW-0539">Nucleus</keyword>
<comment type="subcellular location">
    <subcellularLocation>
        <location evidence="4">Nucleus</location>
    </subcellularLocation>
</comment>
<feature type="compositionally biased region" description="Basic and acidic residues" evidence="11">
    <location>
        <begin position="215"/>
        <end position="254"/>
    </location>
</feature>
<dbReference type="PRINTS" id="PR00153">
    <property type="entry name" value="CSAPPISMRASE"/>
</dbReference>
<feature type="domain" description="U-box" evidence="13">
    <location>
        <begin position="34"/>
        <end position="107"/>
    </location>
</feature>
<dbReference type="SUPFAM" id="SSF57850">
    <property type="entry name" value="RING/U-box"/>
    <property type="match status" value="1"/>
</dbReference>
<feature type="compositionally biased region" description="Low complexity" evidence="11">
    <location>
        <begin position="187"/>
        <end position="209"/>
    </location>
</feature>
<keyword evidence="6" id="KW-0808">Transferase</keyword>
<dbReference type="InterPro" id="IPR002130">
    <property type="entry name" value="Cyclophilin-type_PPIase_dom"/>
</dbReference>
<dbReference type="InterPro" id="IPR020892">
    <property type="entry name" value="Cyclophilin-type_PPIase_CS"/>
</dbReference>
<feature type="domain" description="PPIase cyclophilin-type" evidence="12">
    <location>
        <begin position="321"/>
        <end position="468"/>
    </location>
</feature>
<sequence>MGRSKSHNKLYITKTEWTHDFGGKKEGEKKNAFRPLPFYCCSLSLQHLDDPMSNENGNLFDLVYLMPFIKKYGKDPITNKTATMKDYFPITFSKNENDEYHCPILNKVFTDFTHIVCIKTTGNVYSYDAVNKLNIEAKNWTDLLSDKPFTKNDIITIQDPVNRANKNNISSFHFVKEGLDFSKSYDSTTTTSNNNNNNNNEDNGNVNSNEATSRIFKELKEKGIPLSEKEQERALKEKLEKQQKEEEEQEKKLMTEDEKKKILFEKFKKDKQEKEEAIKKHAVQAPSFTSTGFTKKEFTEEHPSLTPGKKTKKKGYLQLKTNLGDLNIQLHCDLAPKACENFLSLSESGYYNGVTFHRLIKNFMIQGGDPTGTGSGGQSVWKKPFKDEFSPLLKYNERGLLCMANSGTNTNGSQFFITLKADLSHLERKHTIFGKVVGGLEVLKTMEMVKTDESDRPNHTIKINAINIFENPFNSLDEEQFEEKLKQEKKESQKKHFTQQLDKDIEGNQISSWYSNPTPQQKVLNPSKDVGKYLPTSTNASTSTSLGKRLNDLPPPKNNTLKENLIQEQLQKKSKTTGSFGNFSNW</sequence>
<keyword evidence="15" id="KW-1185">Reference proteome</keyword>
<evidence type="ECO:0000256" key="10">
    <source>
        <dbReference type="ARBA" id="ARBA00023242"/>
    </source>
</evidence>
<evidence type="ECO:0000256" key="11">
    <source>
        <dbReference type="SAM" id="MobiDB-lite"/>
    </source>
</evidence>
<comment type="caution">
    <text evidence="14">The sequence shown here is derived from an EMBL/GenBank/DDBJ whole genome shotgun (WGS) entry which is preliminary data.</text>
</comment>
<evidence type="ECO:0000313" key="15">
    <source>
        <dbReference type="Proteomes" id="UP001344447"/>
    </source>
</evidence>
<evidence type="ECO:0000259" key="12">
    <source>
        <dbReference type="PROSITE" id="PS50072"/>
    </source>
</evidence>
<dbReference type="GO" id="GO:0003755">
    <property type="term" value="F:peptidyl-prolyl cis-trans isomerase activity"/>
    <property type="evidence" value="ECO:0007669"/>
    <property type="project" value="UniProtKB-KW"/>
</dbReference>
<dbReference type="PANTHER" id="PTHR45625:SF1">
    <property type="entry name" value="RING-TYPE E3 UBIQUITIN-PROTEIN LIGASE PPIL2"/>
    <property type="match status" value="1"/>
</dbReference>
<evidence type="ECO:0000256" key="6">
    <source>
        <dbReference type="ARBA" id="ARBA00022679"/>
    </source>
</evidence>
<evidence type="ECO:0008006" key="16">
    <source>
        <dbReference type="Google" id="ProtNLM"/>
    </source>
</evidence>
<comment type="function">
    <text evidence="3">May catalyze the cis-trans isomerization of proline imidic peptide bonds in oligopeptides thereby assisting the folding of proteins. May also function as a chaperone, playing a role in intracellular transport of proteins. May also have a protein ubiquitin ligase activity acting as an E3 ubiquitin protein ligase or as a ubiquitin-ubiquitin ligase promoting elongation of ubiquitin chains on proteins.</text>
</comment>
<evidence type="ECO:0000256" key="9">
    <source>
        <dbReference type="ARBA" id="ARBA00023235"/>
    </source>
</evidence>
<feature type="compositionally biased region" description="Polar residues" evidence="11">
    <location>
        <begin position="508"/>
        <end position="524"/>
    </location>
</feature>
<dbReference type="GO" id="GO:0061630">
    <property type="term" value="F:ubiquitin protein ligase activity"/>
    <property type="evidence" value="ECO:0007669"/>
    <property type="project" value="UniProtKB-EC"/>
</dbReference>
<dbReference type="PROSITE" id="PS51698">
    <property type="entry name" value="U_BOX"/>
    <property type="match status" value="1"/>
</dbReference>
<dbReference type="InterPro" id="IPR044666">
    <property type="entry name" value="Cyclophilin_A-like"/>
</dbReference>
<dbReference type="AlphaFoldDB" id="A0AAN7U3U5"/>
<protein>
    <recommendedName>
        <fullName evidence="16">RING-type E3 ubiquitin transferase</fullName>
    </recommendedName>
</protein>
<evidence type="ECO:0000256" key="3">
    <source>
        <dbReference type="ARBA" id="ARBA00003697"/>
    </source>
</evidence>
<feature type="compositionally biased region" description="Polar residues" evidence="11">
    <location>
        <begin position="535"/>
        <end position="546"/>
    </location>
</feature>
<dbReference type="InterPro" id="IPR029000">
    <property type="entry name" value="Cyclophilin-like_dom_sf"/>
</dbReference>
<dbReference type="InterPro" id="IPR013083">
    <property type="entry name" value="Znf_RING/FYVE/PHD"/>
</dbReference>
<keyword evidence="8" id="KW-0697">Rotamase</keyword>
<evidence type="ECO:0000256" key="2">
    <source>
        <dbReference type="ARBA" id="ARBA00000971"/>
    </source>
</evidence>
<name>A0AAN7U3U5_9MYCE</name>
<dbReference type="InterPro" id="IPR003613">
    <property type="entry name" value="Ubox_domain"/>
</dbReference>
<evidence type="ECO:0000256" key="7">
    <source>
        <dbReference type="ARBA" id="ARBA00022786"/>
    </source>
</evidence>
<proteinExistence type="inferred from homology"/>
<evidence type="ECO:0000256" key="4">
    <source>
        <dbReference type="ARBA" id="ARBA00004123"/>
    </source>
</evidence>
<dbReference type="EMBL" id="JAVFKY010000002">
    <property type="protein sequence ID" value="KAK5581183.1"/>
    <property type="molecule type" value="Genomic_DNA"/>
</dbReference>
<keyword evidence="7" id="KW-0833">Ubl conjugation pathway</keyword>
<evidence type="ECO:0000256" key="1">
    <source>
        <dbReference type="ARBA" id="ARBA00000900"/>
    </source>
</evidence>
<gene>
    <name evidence="14" type="ORF">RB653_001213</name>
</gene>
<evidence type="ECO:0000259" key="13">
    <source>
        <dbReference type="PROSITE" id="PS51698"/>
    </source>
</evidence>
<organism evidence="14 15">
    <name type="scientific">Dictyostelium firmibasis</name>
    <dbReference type="NCBI Taxonomy" id="79012"/>
    <lineage>
        <taxon>Eukaryota</taxon>
        <taxon>Amoebozoa</taxon>
        <taxon>Evosea</taxon>
        <taxon>Eumycetozoa</taxon>
        <taxon>Dictyostelia</taxon>
        <taxon>Dictyosteliales</taxon>
        <taxon>Dictyosteliaceae</taxon>
        <taxon>Dictyostelium</taxon>
    </lineage>
</organism>
<feature type="region of interest" description="Disordered" evidence="11">
    <location>
        <begin position="186"/>
        <end position="254"/>
    </location>
</feature>
<dbReference type="SUPFAM" id="SSF50891">
    <property type="entry name" value="Cyclophilin-like"/>
    <property type="match status" value="1"/>
</dbReference>
<evidence type="ECO:0000313" key="14">
    <source>
        <dbReference type="EMBL" id="KAK5581183.1"/>
    </source>
</evidence>
<comment type="similarity">
    <text evidence="5">Belongs to the cyclophilin-type PPIase family. PPIL2 subfamily.</text>
</comment>
<dbReference type="PANTHER" id="PTHR45625">
    <property type="entry name" value="PEPTIDYL-PROLYL CIS-TRANS ISOMERASE-RELATED"/>
    <property type="match status" value="1"/>
</dbReference>
<dbReference type="PROSITE" id="PS50072">
    <property type="entry name" value="CSA_PPIASE_2"/>
    <property type="match status" value="1"/>
</dbReference>
<dbReference type="GO" id="GO:0000209">
    <property type="term" value="P:protein polyubiquitination"/>
    <property type="evidence" value="ECO:0007669"/>
    <property type="project" value="TreeGrafter"/>
</dbReference>
<feature type="region of interest" description="Disordered" evidence="11">
    <location>
        <begin position="508"/>
        <end position="560"/>
    </location>
</feature>
<dbReference type="Pfam" id="PF00160">
    <property type="entry name" value="Pro_isomerase"/>
    <property type="match status" value="1"/>
</dbReference>
<comment type="catalytic activity">
    <reaction evidence="2">
        <text>[protein]-peptidylproline (omega=180) = [protein]-peptidylproline (omega=0)</text>
        <dbReference type="Rhea" id="RHEA:16237"/>
        <dbReference type="Rhea" id="RHEA-COMP:10747"/>
        <dbReference type="Rhea" id="RHEA-COMP:10748"/>
        <dbReference type="ChEBI" id="CHEBI:83833"/>
        <dbReference type="ChEBI" id="CHEBI:83834"/>
        <dbReference type="EC" id="5.2.1.8"/>
    </reaction>
</comment>
<dbReference type="GO" id="GO:0071013">
    <property type="term" value="C:catalytic step 2 spliceosome"/>
    <property type="evidence" value="ECO:0007669"/>
    <property type="project" value="TreeGrafter"/>
</dbReference>
<reference evidence="14 15" key="1">
    <citation type="submission" date="2023-11" db="EMBL/GenBank/DDBJ databases">
        <title>Dfirmibasis_genome.</title>
        <authorList>
            <person name="Edelbroek B."/>
            <person name="Kjellin J."/>
            <person name="Jerlstrom-Hultqvist J."/>
            <person name="Soderbom F."/>
        </authorList>
    </citation>
    <scope>NUCLEOTIDE SEQUENCE [LARGE SCALE GENOMIC DNA]</scope>
    <source>
        <strain evidence="14 15">TNS-C-14</strain>
    </source>
</reference>
<keyword evidence="9" id="KW-0413">Isomerase</keyword>